<evidence type="ECO:0000256" key="10">
    <source>
        <dbReference type="ARBA" id="ARBA00031323"/>
    </source>
</evidence>
<evidence type="ECO:0000256" key="2">
    <source>
        <dbReference type="ARBA" id="ARBA00005369"/>
    </source>
</evidence>
<evidence type="ECO:0000313" key="14">
    <source>
        <dbReference type="Proteomes" id="UP000235945"/>
    </source>
</evidence>
<accession>A0A2N8NUD4</accession>
<dbReference type="GO" id="GO:0004719">
    <property type="term" value="F:protein-L-isoaspartate (D-aspartate) O-methyltransferase activity"/>
    <property type="evidence" value="ECO:0007669"/>
    <property type="project" value="UniProtKB-EC"/>
</dbReference>
<dbReference type="Pfam" id="PF01135">
    <property type="entry name" value="PCMT"/>
    <property type="match status" value="1"/>
</dbReference>
<name>A0A2N8NUD4_STREU</name>
<keyword evidence="6 12" id="KW-0489">Methyltransferase</keyword>
<reference evidence="14" key="1">
    <citation type="submission" date="2015-07" db="EMBL/GenBank/DDBJ databases">
        <authorList>
            <person name="Graham D.E."/>
            <person name="Giannone R.J."/>
            <person name="Gulvik C.A."/>
            <person name="Hettich R.L."/>
            <person name="Klingeman D.M."/>
            <person name="Mahan K.M."/>
            <person name="Parry R.J."/>
            <person name="Spain J.C."/>
        </authorList>
    </citation>
    <scope>NUCLEOTIDE SEQUENCE [LARGE SCALE GENOMIC DNA]</scope>
    <source>
        <strain evidence="14">ATCC 27428</strain>
    </source>
</reference>
<evidence type="ECO:0000313" key="13">
    <source>
        <dbReference type="EMBL" id="PNE32379.1"/>
    </source>
</evidence>
<comment type="caution">
    <text evidence="13">The sequence shown here is derived from an EMBL/GenBank/DDBJ whole genome shotgun (WGS) entry which is preliminary data.</text>
</comment>
<dbReference type="RefSeq" id="WP_102919343.1">
    <property type="nucleotide sequence ID" value="NZ_JACHJF010000011.1"/>
</dbReference>
<evidence type="ECO:0000256" key="4">
    <source>
        <dbReference type="ARBA" id="ARBA00013346"/>
    </source>
</evidence>
<comment type="subcellular location">
    <subcellularLocation>
        <location evidence="1">Cytoplasm</location>
    </subcellularLocation>
</comment>
<evidence type="ECO:0000313" key="15">
    <source>
        <dbReference type="Proteomes" id="UP000528608"/>
    </source>
</evidence>
<evidence type="ECO:0000256" key="7">
    <source>
        <dbReference type="ARBA" id="ARBA00022679"/>
    </source>
</evidence>
<dbReference type="PANTHER" id="PTHR11579">
    <property type="entry name" value="PROTEIN-L-ISOASPARTATE O-METHYLTRANSFERASE"/>
    <property type="match status" value="1"/>
</dbReference>
<evidence type="ECO:0000256" key="1">
    <source>
        <dbReference type="ARBA" id="ARBA00004496"/>
    </source>
</evidence>
<reference evidence="13" key="2">
    <citation type="submission" date="2015-07" db="EMBL/GenBank/DDBJ databases">
        <authorList>
            <person name="Noorani M."/>
        </authorList>
    </citation>
    <scope>NUCLEOTIDE SEQUENCE [LARGE SCALE GENOMIC DNA]</scope>
    <source>
        <strain evidence="13">ATCC 27428</strain>
    </source>
</reference>
<evidence type="ECO:0000256" key="8">
    <source>
        <dbReference type="ARBA" id="ARBA00022691"/>
    </source>
</evidence>
<dbReference type="InterPro" id="IPR000682">
    <property type="entry name" value="PCMT"/>
</dbReference>
<dbReference type="OrthoDB" id="5143400at2"/>
<comment type="similarity">
    <text evidence="2">Belongs to the methyltransferase superfamily. L-isoaspartyl/D-aspartyl protein methyltransferase family.</text>
</comment>
<evidence type="ECO:0000256" key="11">
    <source>
        <dbReference type="ARBA" id="ARBA00031350"/>
    </source>
</evidence>
<dbReference type="GO" id="GO:0032259">
    <property type="term" value="P:methylation"/>
    <property type="evidence" value="ECO:0007669"/>
    <property type="project" value="UniProtKB-KW"/>
</dbReference>
<reference evidence="12 15" key="3">
    <citation type="submission" date="2020-08" db="EMBL/GenBank/DDBJ databases">
        <title>Genomic Encyclopedia of Type Strains, Phase III (KMG-III): the genomes of soil and plant-associated and newly described type strains.</title>
        <authorList>
            <person name="Whitman W."/>
        </authorList>
    </citation>
    <scope>NUCLEOTIDE SEQUENCE [LARGE SCALE GENOMIC DNA]</scope>
    <source>
        <strain evidence="12 15">CECT 3259</strain>
    </source>
</reference>
<dbReference type="EMBL" id="LGUI01000005">
    <property type="protein sequence ID" value="PNE32379.1"/>
    <property type="molecule type" value="Genomic_DNA"/>
</dbReference>
<keyword evidence="14" id="KW-1185">Reference proteome</keyword>
<organism evidence="13 14">
    <name type="scientific">Streptomyces eurocidicus</name>
    <name type="common">Streptoverticillium eurocidicus</name>
    <dbReference type="NCBI Taxonomy" id="66423"/>
    <lineage>
        <taxon>Bacteria</taxon>
        <taxon>Bacillati</taxon>
        <taxon>Actinomycetota</taxon>
        <taxon>Actinomycetes</taxon>
        <taxon>Kitasatosporales</taxon>
        <taxon>Streptomycetaceae</taxon>
        <taxon>Streptomyces</taxon>
    </lineage>
</organism>
<keyword evidence="7 12" id="KW-0808">Transferase</keyword>
<dbReference type="EC" id="2.1.1.77" evidence="3"/>
<dbReference type="EMBL" id="JACHJF010000011">
    <property type="protein sequence ID" value="MBB5120230.1"/>
    <property type="molecule type" value="Genomic_DNA"/>
</dbReference>
<gene>
    <name evidence="13" type="ORF">AF335_17365</name>
    <name evidence="12" type="ORF">FHS36_003672</name>
</gene>
<dbReference type="PANTHER" id="PTHR11579:SF0">
    <property type="entry name" value="PROTEIN-L-ISOASPARTATE(D-ASPARTATE) O-METHYLTRANSFERASE"/>
    <property type="match status" value="1"/>
</dbReference>
<dbReference type="CDD" id="cd02440">
    <property type="entry name" value="AdoMet_MTases"/>
    <property type="match status" value="1"/>
</dbReference>
<sequence length="388" mass="41999">MTATEELPAVRAMLTAIAAENGELPEPWAAAMAAVRRHEFLPQVLWRWDGDHYVPIDAGKQPDRWRAAAYAPTSVVTQVNDGRPVEAGTEVFPSSSASAPAVVARMLGTLDPGPGQRVLEIGTGTGWNAALLAHVIGAGNVTSLEVDAEVAEQAATTLERLAPGVKVVVGDGTFGAPDGAPYDHVMATCSLNRLPATLLRQTRPGGTILTPWSRPWCNYGLLHLTVRDDGSAQGRFHPYADFMPARGQRLDLRIYRDVVRDDHQPDESRTTLPPDAVAGDDFAAQFALALRLPDLWYAWHEAPAVDGVVRRLWVATVDAGSWAAVDETETGGGTFTVWQHGPRKLWDEVAAAWDRYVAHGRPGPDRFGMTVSADGFHEAWLDSPANRI</sequence>
<dbReference type="AlphaFoldDB" id="A0A2N8NUD4"/>
<evidence type="ECO:0000313" key="12">
    <source>
        <dbReference type="EMBL" id="MBB5120230.1"/>
    </source>
</evidence>
<dbReference type="Proteomes" id="UP000528608">
    <property type="component" value="Unassembled WGS sequence"/>
</dbReference>
<evidence type="ECO:0000256" key="5">
    <source>
        <dbReference type="ARBA" id="ARBA00022490"/>
    </source>
</evidence>
<dbReference type="Gene3D" id="3.40.50.150">
    <property type="entry name" value="Vaccinia Virus protein VP39"/>
    <property type="match status" value="1"/>
</dbReference>
<dbReference type="InterPro" id="IPR029063">
    <property type="entry name" value="SAM-dependent_MTases_sf"/>
</dbReference>
<dbReference type="Proteomes" id="UP000235945">
    <property type="component" value="Unassembled WGS sequence"/>
</dbReference>
<evidence type="ECO:0000256" key="3">
    <source>
        <dbReference type="ARBA" id="ARBA00011890"/>
    </source>
</evidence>
<dbReference type="SUPFAM" id="SSF53335">
    <property type="entry name" value="S-adenosyl-L-methionine-dependent methyltransferases"/>
    <property type="match status" value="1"/>
</dbReference>
<dbReference type="GO" id="GO:0005737">
    <property type="term" value="C:cytoplasm"/>
    <property type="evidence" value="ECO:0007669"/>
    <property type="project" value="UniProtKB-SubCell"/>
</dbReference>
<evidence type="ECO:0000256" key="6">
    <source>
        <dbReference type="ARBA" id="ARBA00022603"/>
    </source>
</evidence>
<evidence type="ECO:0000256" key="9">
    <source>
        <dbReference type="ARBA" id="ARBA00030757"/>
    </source>
</evidence>
<keyword evidence="5" id="KW-0963">Cytoplasm</keyword>
<keyword evidence="8" id="KW-0949">S-adenosyl-L-methionine</keyword>
<protein>
    <recommendedName>
        <fullName evidence="4">Protein-L-isoaspartate O-methyltransferase</fullName>
        <ecNumber evidence="3">2.1.1.77</ecNumber>
    </recommendedName>
    <alternativeName>
        <fullName evidence="11">L-isoaspartyl protein carboxyl methyltransferase</fullName>
    </alternativeName>
    <alternativeName>
        <fullName evidence="9">Protein L-isoaspartyl methyltransferase</fullName>
    </alternativeName>
    <alternativeName>
        <fullName evidence="10">Protein-beta-aspartate methyltransferase</fullName>
    </alternativeName>
</protein>
<proteinExistence type="inferred from homology"/>